<name>M2WYS6_GALSU</name>
<feature type="compositionally biased region" description="Basic and acidic residues" evidence="1">
    <location>
        <begin position="95"/>
        <end position="114"/>
    </location>
</feature>
<protein>
    <submittedName>
        <fullName evidence="2">Uncharacterized protein</fullName>
    </submittedName>
</protein>
<accession>M2WYS6</accession>
<evidence type="ECO:0000313" key="2">
    <source>
        <dbReference type="EMBL" id="EME29210.1"/>
    </source>
</evidence>
<evidence type="ECO:0000256" key="1">
    <source>
        <dbReference type="SAM" id="MobiDB-lite"/>
    </source>
</evidence>
<gene>
    <name evidence="2" type="ORF">Gasu_34110</name>
</gene>
<dbReference type="AlphaFoldDB" id="M2WYS6"/>
<feature type="compositionally biased region" description="Basic and acidic residues" evidence="1">
    <location>
        <begin position="130"/>
        <end position="175"/>
    </location>
</feature>
<dbReference type="GeneID" id="17088027"/>
<keyword evidence="3" id="KW-1185">Reference proteome</keyword>
<reference evidence="3" key="1">
    <citation type="journal article" date="2013" name="Science">
        <title>Gene transfer from bacteria and archaea facilitated evolution of an extremophilic eukaryote.</title>
        <authorList>
            <person name="Schonknecht G."/>
            <person name="Chen W.H."/>
            <person name="Ternes C.M."/>
            <person name="Barbier G.G."/>
            <person name="Shrestha R.P."/>
            <person name="Stanke M."/>
            <person name="Brautigam A."/>
            <person name="Baker B.J."/>
            <person name="Banfield J.F."/>
            <person name="Garavito R.M."/>
            <person name="Carr K."/>
            <person name="Wilkerson C."/>
            <person name="Rensing S.A."/>
            <person name="Gagneul D."/>
            <person name="Dickenson N.E."/>
            <person name="Oesterhelt C."/>
            <person name="Lercher M.J."/>
            <person name="Weber A.P."/>
        </authorList>
    </citation>
    <scope>NUCLEOTIDE SEQUENCE [LARGE SCALE GENOMIC DNA]</scope>
    <source>
        <strain evidence="3">074W</strain>
    </source>
</reference>
<feature type="compositionally biased region" description="Polar residues" evidence="1">
    <location>
        <begin position="229"/>
        <end position="250"/>
    </location>
</feature>
<proteinExistence type="predicted"/>
<dbReference type="Proteomes" id="UP000030680">
    <property type="component" value="Unassembled WGS sequence"/>
</dbReference>
<feature type="compositionally biased region" description="Basic and acidic residues" evidence="1">
    <location>
        <begin position="42"/>
        <end position="87"/>
    </location>
</feature>
<feature type="compositionally biased region" description="Polar residues" evidence="1">
    <location>
        <begin position="281"/>
        <end position="290"/>
    </location>
</feature>
<sequence length="302" mass="34160">MGKGKKQKEKKVVSLAEFNASMGLDPLKPLELQSLPTAPKGDNSENQRDFSKVRREGGRGFRKEDESGDGRRKPTERKEANGFRDLDWSQARQGKPVEKEADLRRRAPTNRDVDFSSARQGSQVIGEDAVEAKPRQLDKKGERVVDRDFALRRREVTDDDSKQEKDFSNLRKKEPISQVQRDSNSSEREVDFSSVRSGASVIESVTDSFQPKKNREVDFGNVRKMAQPIAQSVRDTSERNANVDFSNARSGSHVIASVSANRQLRSEDSQAKDHKPESKRSSQNRPQSGSRDVDFSKLRIRE</sequence>
<dbReference type="OrthoDB" id="10363214at2759"/>
<organism evidence="2 3">
    <name type="scientific">Galdieria sulphuraria</name>
    <name type="common">Red alga</name>
    <dbReference type="NCBI Taxonomy" id="130081"/>
    <lineage>
        <taxon>Eukaryota</taxon>
        <taxon>Rhodophyta</taxon>
        <taxon>Bangiophyceae</taxon>
        <taxon>Galdieriales</taxon>
        <taxon>Galdieriaceae</taxon>
        <taxon>Galdieria</taxon>
    </lineage>
</organism>
<evidence type="ECO:0000313" key="3">
    <source>
        <dbReference type="Proteomes" id="UP000030680"/>
    </source>
</evidence>
<dbReference type="KEGG" id="gsl:Gasu_34110"/>
<feature type="compositionally biased region" description="Basic and acidic residues" evidence="1">
    <location>
        <begin position="291"/>
        <end position="302"/>
    </location>
</feature>
<dbReference type="Gramene" id="EME29210">
    <property type="protein sequence ID" value="EME29210"/>
    <property type="gene ID" value="Gasu_34110"/>
</dbReference>
<dbReference type="EMBL" id="KB454511">
    <property type="protein sequence ID" value="EME29210.1"/>
    <property type="molecule type" value="Genomic_DNA"/>
</dbReference>
<feature type="region of interest" description="Disordered" evidence="1">
    <location>
        <begin position="19"/>
        <end position="302"/>
    </location>
</feature>
<feature type="compositionally biased region" description="Basic and acidic residues" evidence="1">
    <location>
        <begin position="264"/>
        <end position="280"/>
    </location>
</feature>
<dbReference type="RefSeq" id="XP_005705730.1">
    <property type="nucleotide sequence ID" value="XM_005705673.1"/>
</dbReference>